<dbReference type="EMBL" id="LT629749">
    <property type="protein sequence ID" value="SDT29474.1"/>
    <property type="molecule type" value="Genomic_DNA"/>
</dbReference>
<gene>
    <name evidence="3" type="ORF">SAMN04488543_3603</name>
</gene>
<dbReference type="Pfam" id="PF00857">
    <property type="entry name" value="Isochorismatase"/>
    <property type="match status" value="1"/>
</dbReference>
<dbReference type="PANTHER" id="PTHR43540">
    <property type="entry name" value="PEROXYUREIDOACRYLATE/UREIDOACRYLATE AMIDOHYDROLASE-RELATED"/>
    <property type="match status" value="1"/>
</dbReference>
<protein>
    <submittedName>
        <fullName evidence="3">Nicotinamidase-related amidase</fullName>
    </submittedName>
</protein>
<reference evidence="3 4" key="1">
    <citation type="submission" date="2016-10" db="EMBL/GenBank/DDBJ databases">
        <authorList>
            <person name="de Groot N.N."/>
        </authorList>
    </citation>
    <scope>NUCLEOTIDE SEQUENCE [LARGE SCALE GENOMIC DNA]</scope>
    <source>
        <strain evidence="3 4">DSM 21741</strain>
    </source>
</reference>
<dbReference type="GO" id="GO:0016787">
    <property type="term" value="F:hydrolase activity"/>
    <property type="evidence" value="ECO:0007669"/>
    <property type="project" value="UniProtKB-KW"/>
</dbReference>
<name>A0A1H1Z6Y1_9ACTN</name>
<evidence type="ECO:0000256" key="1">
    <source>
        <dbReference type="ARBA" id="ARBA00022801"/>
    </source>
</evidence>
<accession>A0A1H1Z6Y1</accession>
<dbReference type="OrthoDB" id="4426059at2"/>
<dbReference type="AlphaFoldDB" id="A0A1H1Z6Y1"/>
<evidence type="ECO:0000259" key="2">
    <source>
        <dbReference type="Pfam" id="PF00857"/>
    </source>
</evidence>
<dbReference type="STRING" id="546871.SAMN04488543_3603"/>
<dbReference type="InterPro" id="IPR036380">
    <property type="entry name" value="Isochorismatase-like_sf"/>
</dbReference>
<feature type="domain" description="Isochorismatase-like" evidence="2">
    <location>
        <begin position="7"/>
        <end position="173"/>
    </location>
</feature>
<sequence length="181" mass="18736">MTLDDAWLVGVDLQHVFGDPASPWASAQYPRAVAATQRLLPAFAGRTVLTRFVAPAEPRGAWVPYYADWPFALVPDDDPLYALAPELADLDVPVVSAPTFGKWGPALAAAVHGAGTLVLTGVSTDCCVLSTALAAADAGVAVRVVTDGCAGATDADHHRALETMGLYAPLITLTTVAEVLG</sequence>
<dbReference type="RefSeq" id="WP_091414551.1">
    <property type="nucleotide sequence ID" value="NZ_LT629749.1"/>
</dbReference>
<keyword evidence="4" id="KW-1185">Reference proteome</keyword>
<evidence type="ECO:0000313" key="4">
    <source>
        <dbReference type="Proteomes" id="UP000199092"/>
    </source>
</evidence>
<evidence type="ECO:0000313" key="3">
    <source>
        <dbReference type="EMBL" id="SDT29474.1"/>
    </source>
</evidence>
<dbReference type="Proteomes" id="UP000199092">
    <property type="component" value="Chromosome I"/>
</dbReference>
<dbReference type="InterPro" id="IPR000868">
    <property type="entry name" value="Isochorismatase-like_dom"/>
</dbReference>
<dbReference type="InterPro" id="IPR050272">
    <property type="entry name" value="Isochorismatase-like_hydrls"/>
</dbReference>
<dbReference type="Gene3D" id="3.40.50.850">
    <property type="entry name" value="Isochorismatase-like"/>
    <property type="match status" value="1"/>
</dbReference>
<keyword evidence="1" id="KW-0378">Hydrolase</keyword>
<proteinExistence type="predicted"/>
<organism evidence="3 4">
    <name type="scientific">Friedmanniella luteola</name>
    <dbReference type="NCBI Taxonomy" id="546871"/>
    <lineage>
        <taxon>Bacteria</taxon>
        <taxon>Bacillati</taxon>
        <taxon>Actinomycetota</taxon>
        <taxon>Actinomycetes</taxon>
        <taxon>Propionibacteriales</taxon>
        <taxon>Nocardioidaceae</taxon>
        <taxon>Friedmanniella</taxon>
    </lineage>
</organism>
<dbReference type="SUPFAM" id="SSF52499">
    <property type="entry name" value="Isochorismatase-like hydrolases"/>
    <property type="match status" value="1"/>
</dbReference>